<gene>
    <name evidence="1" type="ORF">HCN44_009993</name>
</gene>
<name>A0A834Y3K6_APHGI</name>
<dbReference type="InterPro" id="IPR027417">
    <property type="entry name" value="P-loop_NTPase"/>
</dbReference>
<evidence type="ECO:0000313" key="1">
    <source>
        <dbReference type="EMBL" id="KAF7996112.1"/>
    </source>
</evidence>
<reference evidence="1 2" key="1">
    <citation type="submission" date="2020-08" db="EMBL/GenBank/DDBJ databases">
        <title>Aphidius gifuensis genome sequencing and assembly.</title>
        <authorList>
            <person name="Du Z."/>
        </authorList>
    </citation>
    <scope>NUCLEOTIDE SEQUENCE [LARGE SCALE GENOMIC DNA]</scope>
    <source>
        <strain evidence="1">YNYX2018</strain>
        <tissue evidence="1">Adults</tissue>
    </source>
</reference>
<evidence type="ECO:0000313" key="2">
    <source>
        <dbReference type="Proteomes" id="UP000639338"/>
    </source>
</evidence>
<dbReference type="Gene3D" id="3.40.50.300">
    <property type="entry name" value="P-loop containing nucleotide triphosphate hydrolases"/>
    <property type="match status" value="1"/>
</dbReference>
<dbReference type="EMBL" id="JACMRX010000002">
    <property type="protein sequence ID" value="KAF7996112.1"/>
    <property type="molecule type" value="Genomic_DNA"/>
</dbReference>
<accession>A0A834Y3K6</accession>
<proteinExistence type="predicted"/>
<comment type="caution">
    <text evidence="1">The sequence shown here is derived from an EMBL/GenBank/DDBJ whole genome shotgun (WGS) entry which is preliminary data.</text>
</comment>
<keyword evidence="2" id="KW-1185">Reference proteome</keyword>
<sequence>MYISTGKKMCMRRCHSMVLTYVVDDDENEIIKIIDRIKAKELPAINTLTLLVALVTNSLHDKVKESNIKLIIIDSIASGFRGALKTVKEARDKQPQIIKTIANS</sequence>
<dbReference type="Proteomes" id="UP000639338">
    <property type="component" value="Unassembled WGS sequence"/>
</dbReference>
<protein>
    <submittedName>
        <fullName evidence="1">Uncharacterized protein</fullName>
    </submittedName>
</protein>
<dbReference type="AlphaFoldDB" id="A0A834Y3K6"/>
<organism evidence="1 2">
    <name type="scientific">Aphidius gifuensis</name>
    <name type="common">Parasitoid wasp</name>
    <dbReference type="NCBI Taxonomy" id="684658"/>
    <lineage>
        <taxon>Eukaryota</taxon>
        <taxon>Metazoa</taxon>
        <taxon>Ecdysozoa</taxon>
        <taxon>Arthropoda</taxon>
        <taxon>Hexapoda</taxon>
        <taxon>Insecta</taxon>
        <taxon>Pterygota</taxon>
        <taxon>Neoptera</taxon>
        <taxon>Endopterygota</taxon>
        <taxon>Hymenoptera</taxon>
        <taxon>Apocrita</taxon>
        <taxon>Ichneumonoidea</taxon>
        <taxon>Braconidae</taxon>
        <taxon>Aphidiinae</taxon>
        <taxon>Aphidius</taxon>
    </lineage>
</organism>